<comment type="function">
    <text evidence="1 6">Removes the N-terminal methionine from nascent proteins. The N-terminal methionine is often cleaved when the second residue in the primary sequence is small and uncharged (Met-Ala-, Cys, Gly, Pro, Ser, Thr, or Val). Requires deformylation of the N(alpha)-formylated initiator methionine before it can be hydrolyzed.</text>
</comment>
<dbReference type="GO" id="GO:0005829">
    <property type="term" value="C:cytosol"/>
    <property type="evidence" value="ECO:0007669"/>
    <property type="project" value="TreeGrafter"/>
</dbReference>
<sequence>MKHNKKISIYTDPEAWEGMRKAGRLASQVLNMIEPYVVAGVTTVFLNDLCHKYIIDHDAFPAPLEVGFPCAVCISVNETICHGIPSTRVLNAGDIVNIDVSLRLEGWYADTCRMFYVERPSASARQLTEVCHQALMSAIALVKPGVTLGDIGHIIQKKTESSGFSVVREFCGHGIGRKLHDAPEVLHFGTQGTGISLKEGMFFTIEPMINLGKPEVRFLKDGWSAVTKDGQWSAQWEQTIGVTSTGCEIFTPFSPL</sequence>
<evidence type="ECO:0000256" key="3">
    <source>
        <dbReference type="ARBA" id="ARBA00022670"/>
    </source>
</evidence>
<feature type="binding site" evidence="6">
    <location>
        <position position="237"/>
    </location>
    <ligand>
        <name>a divalent metal cation</name>
        <dbReference type="ChEBI" id="CHEBI:60240"/>
        <label>1</label>
    </ligand>
</feature>
<accession>A0A2S5RAS5</accession>
<evidence type="ECO:0000313" key="9">
    <source>
        <dbReference type="EMBL" id="PPE04225.1"/>
    </source>
</evidence>
<proteinExistence type="inferred from homology"/>
<evidence type="ECO:0000256" key="4">
    <source>
        <dbReference type="ARBA" id="ARBA00022723"/>
    </source>
</evidence>
<dbReference type="SUPFAM" id="SSF55920">
    <property type="entry name" value="Creatinase/aminopeptidase"/>
    <property type="match status" value="1"/>
</dbReference>
<protein>
    <recommendedName>
        <fullName evidence="6 7">Methionine aminopeptidase</fullName>
        <shortName evidence="6">MAP</shortName>
        <shortName evidence="6">MetAP</shortName>
        <ecNumber evidence="6 7">3.4.11.18</ecNumber>
    </recommendedName>
    <alternativeName>
        <fullName evidence="6">Peptidase M</fullName>
    </alternativeName>
</protein>
<dbReference type="EMBL" id="PHHC01000078">
    <property type="protein sequence ID" value="PPE04225.1"/>
    <property type="molecule type" value="Genomic_DNA"/>
</dbReference>
<feature type="binding site" evidence="6">
    <location>
        <position position="237"/>
    </location>
    <ligand>
        <name>a divalent metal cation</name>
        <dbReference type="ChEBI" id="CHEBI:60240"/>
        <label>2</label>
        <note>catalytic</note>
    </ligand>
</feature>
<feature type="binding site" evidence="6">
    <location>
        <position position="206"/>
    </location>
    <ligand>
        <name>a divalent metal cation</name>
        <dbReference type="ChEBI" id="CHEBI:60240"/>
        <label>2</label>
        <note>catalytic</note>
    </ligand>
</feature>
<evidence type="ECO:0000256" key="7">
    <source>
        <dbReference type="RuleBase" id="RU003653"/>
    </source>
</evidence>
<gene>
    <name evidence="6" type="primary">map</name>
    <name evidence="9" type="ORF">HCUR_00416</name>
</gene>
<comment type="caution">
    <text evidence="9">The sequence shown here is derived from an EMBL/GenBank/DDBJ whole genome shotgun (WGS) entry which is preliminary data.</text>
</comment>
<evidence type="ECO:0000256" key="1">
    <source>
        <dbReference type="ARBA" id="ARBA00002521"/>
    </source>
</evidence>
<dbReference type="GO" id="GO:0046872">
    <property type="term" value="F:metal ion binding"/>
    <property type="evidence" value="ECO:0007669"/>
    <property type="project" value="UniProtKB-UniRule"/>
</dbReference>
<dbReference type="EC" id="3.4.11.18" evidence="6 7"/>
<dbReference type="GO" id="GO:0004239">
    <property type="term" value="F:initiator methionyl aminopeptidase activity"/>
    <property type="evidence" value="ECO:0007669"/>
    <property type="project" value="UniProtKB-UniRule"/>
</dbReference>
<dbReference type="InterPro" id="IPR001714">
    <property type="entry name" value="Pept_M24_MAP"/>
</dbReference>
<feature type="binding site" evidence="6">
    <location>
        <position position="110"/>
    </location>
    <ligand>
        <name>a divalent metal cation</name>
        <dbReference type="ChEBI" id="CHEBI:60240"/>
        <label>2</label>
        <note>catalytic</note>
    </ligand>
</feature>
<dbReference type="InterPro" id="IPR000994">
    <property type="entry name" value="Pept_M24"/>
</dbReference>
<dbReference type="Gene3D" id="3.90.230.10">
    <property type="entry name" value="Creatinase/methionine aminopeptidase superfamily"/>
    <property type="match status" value="1"/>
</dbReference>
<dbReference type="Pfam" id="PF00557">
    <property type="entry name" value="Peptidase_M24"/>
    <property type="match status" value="1"/>
</dbReference>
<comment type="cofactor">
    <cofactor evidence="6">
        <name>Co(2+)</name>
        <dbReference type="ChEBI" id="CHEBI:48828"/>
    </cofactor>
    <cofactor evidence="6">
        <name>Zn(2+)</name>
        <dbReference type="ChEBI" id="CHEBI:29105"/>
    </cofactor>
    <cofactor evidence="6">
        <name>Mn(2+)</name>
        <dbReference type="ChEBI" id="CHEBI:29035"/>
    </cofactor>
    <cofactor evidence="6">
        <name>Fe(2+)</name>
        <dbReference type="ChEBI" id="CHEBI:29033"/>
    </cofactor>
    <text evidence="6">Binds 2 divalent metal cations per subunit. Has a high-affinity and a low affinity metal-binding site. The true nature of the physiological cofactor is under debate. The enzyme is active with cobalt, zinc, manganese or divalent iron ions. Most likely, methionine aminopeptidases function as mononuclear Fe(2+)-metalloproteases under physiological conditions, and the catalytically relevant metal-binding site has been assigned to the histidine-containing high-affinity site.</text>
</comment>
<evidence type="ECO:0000256" key="5">
    <source>
        <dbReference type="ARBA" id="ARBA00022801"/>
    </source>
</evidence>
<dbReference type="HAMAP" id="MF_01974">
    <property type="entry name" value="MetAP_1"/>
    <property type="match status" value="1"/>
</dbReference>
<feature type="binding site" evidence="6">
    <location>
        <position position="180"/>
    </location>
    <ligand>
        <name>substrate</name>
    </ligand>
</feature>
<evidence type="ECO:0000313" key="10">
    <source>
        <dbReference type="Proteomes" id="UP000239425"/>
    </source>
</evidence>
<keyword evidence="5 6" id="KW-0378">Hydrolase</keyword>
<keyword evidence="10" id="KW-1185">Reference proteome</keyword>
<comment type="catalytic activity">
    <reaction evidence="6 7">
        <text>Release of N-terminal amino acids, preferentially methionine, from peptides and arylamides.</text>
        <dbReference type="EC" id="3.4.11.18"/>
    </reaction>
</comment>
<dbReference type="RefSeq" id="WP_104206521.1">
    <property type="nucleotide sequence ID" value="NZ_PHHC01000078.1"/>
</dbReference>
<evidence type="ECO:0000259" key="8">
    <source>
        <dbReference type="Pfam" id="PF00557"/>
    </source>
</evidence>
<dbReference type="NCBIfam" id="TIGR00500">
    <property type="entry name" value="met_pdase_I"/>
    <property type="match status" value="1"/>
</dbReference>
<dbReference type="InterPro" id="IPR002467">
    <property type="entry name" value="Pept_M24A_MAP1"/>
</dbReference>
<feature type="domain" description="Peptidase M24" evidence="8">
    <location>
        <begin position="17"/>
        <end position="243"/>
    </location>
</feature>
<feature type="binding site" evidence="6">
    <location>
        <position position="173"/>
    </location>
    <ligand>
        <name>a divalent metal cation</name>
        <dbReference type="ChEBI" id="CHEBI:60240"/>
        <label>2</label>
        <note>catalytic</note>
    </ligand>
</feature>
<comment type="subunit">
    <text evidence="6">Monomer.</text>
</comment>
<reference evidence="9 10" key="1">
    <citation type="submission" date="2017-11" db="EMBL/GenBank/DDBJ databases">
        <title>Comparative genomic analysis of Holospora spp., intranuclear symbionts of paramecia.</title>
        <authorList>
            <person name="Garushyants S.K."/>
            <person name="Beliavskaya A."/>
            <person name="Malko D.B."/>
            <person name="Logacheva M.D."/>
            <person name="Rautian M.S."/>
            <person name="Gelfand M.S."/>
        </authorList>
    </citation>
    <scope>NUCLEOTIDE SEQUENCE [LARGE SCALE GENOMIC DNA]</scope>
    <source>
        <strain evidence="10">02AZ16</strain>
    </source>
</reference>
<feature type="binding site" evidence="6">
    <location>
        <position position="82"/>
    </location>
    <ligand>
        <name>substrate</name>
    </ligand>
</feature>
<keyword evidence="2 6" id="KW-0031">Aminopeptidase</keyword>
<dbReference type="PROSITE" id="PS00680">
    <property type="entry name" value="MAP_1"/>
    <property type="match status" value="1"/>
</dbReference>
<evidence type="ECO:0000256" key="6">
    <source>
        <dbReference type="HAMAP-Rule" id="MF_01974"/>
    </source>
</evidence>
<comment type="similarity">
    <text evidence="6">Belongs to the peptidase M24A family. Methionine aminopeptidase type 1 subfamily.</text>
</comment>
<evidence type="ECO:0000256" key="2">
    <source>
        <dbReference type="ARBA" id="ARBA00022438"/>
    </source>
</evidence>
<feature type="binding site" evidence="6">
    <location>
        <position position="99"/>
    </location>
    <ligand>
        <name>a divalent metal cation</name>
        <dbReference type="ChEBI" id="CHEBI:60240"/>
        <label>1</label>
    </ligand>
</feature>
<dbReference type="InterPro" id="IPR036005">
    <property type="entry name" value="Creatinase/aminopeptidase-like"/>
</dbReference>
<dbReference type="CDD" id="cd01086">
    <property type="entry name" value="MetAP1"/>
    <property type="match status" value="1"/>
</dbReference>
<dbReference type="PANTHER" id="PTHR43330">
    <property type="entry name" value="METHIONINE AMINOPEPTIDASE"/>
    <property type="match status" value="1"/>
</dbReference>
<dbReference type="OrthoDB" id="9802055at2"/>
<keyword evidence="4 6" id="KW-0479">Metal-binding</keyword>
<name>A0A2S5RAS5_9PROT</name>
<keyword evidence="3 6" id="KW-0645">Protease</keyword>
<dbReference type="AlphaFoldDB" id="A0A2S5RAS5"/>
<dbReference type="PRINTS" id="PR00599">
    <property type="entry name" value="MAPEPTIDASE"/>
</dbReference>
<organism evidence="9 10">
    <name type="scientific">Holospora curviuscula</name>
    <dbReference type="NCBI Taxonomy" id="1082868"/>
    <lineage>
        <taxon>Bacteria</taxon>
        <taxon>Pseudomonadati</taxon>
        <taxon>Pseudomonadota</taxon>
        <taxon>Alphaproteobacteria</taxon>
        <taxon>Holosporales</taxon>
        <taxon>Holosporaceae</taxon>
        <taxon>Holospora</taxon>
    </lineage>
</organism>
<dbReference type="PANTHER" id="PTHR43330:SF27">
    <property type="entry name" value="METHIONINE AMINOPEPTIDASE"/>
    <property type="match status" value="1"/>
</dbReference>
<dbReference type="Proteomes" id="UP000239425">
    <property type="component" value="Unassembled WGS sequence"/>
</dbReference>
<dbReference type="GO" id="GO:0006508">
    <property type="term" value="P:proteolysis"/>
    <property type="evidence" value="ECO:0007669"/>
    <property type="project" value="UniProtKB-KW"/>
</dbReference>
<feature type="binding site" evidence="6">
    <location>
        <position position="110"/>
    </location>
    <ligand>
        <name>a divalent metal cation</name>
        <dbReference type="ChEBI" id="CHEBI:60240"/>
        <label>1</label>
    </ligand>
</feature>
<dbReference type="GO" id="GO:0070006">
    <property type="term" value="F:metalloaminopeptidase activity"/>
    <property type="evidence" value="ECO:0007669"/>
    <property type="project" value="UniProtKB-UniRule"/>
</dbReference>